<gene>
    <name evidence="2" type="ORF">JOC83_001980</name>
</gene>
<organism evidence="2 3">
    <name type="scientific">Priestia iocasae</name>
    <dbReference type="NCBI Taxonomy" id="2291674"/>
    <lineage>
        <taxon>Bacteria</taxon>
        <taxon>Bacillati</taxon>
        <taxon>Bacillota</taxon>
        <taxon>Bacilli</taxon>
        <taxon>Bacillales</taxon>
        <taxon>Bacillaceae</taxon>
        <taxon>Priestia</taxon>
    </lineage>
</organism>
<dbReference type="InterPro" id="IPR024976">
    <property type="entry name" value="DUF3885"/>
</dbReference>
<dbReference type="EMBL" id="JAFBFC010000003">
    <property type="protein sequence ID" value="MBM7703133.1"/>
    <property type="molecule type" value="Genomic_DNA"/>
</dbReference>
<dbReference type="Pfam" id="PF13021">
    <property type="entry name" value="DUF3885"/>
    <property type="match status" value="1"/>
</dbReference>
<comment type="caution">
    <text evidence="2">The sequence shown here is derived from an EMBL/GenBank/DDBJ whole genome shotgun (WGS) entry which is preliminary data.</text>
</comment>
<name>A0ABS2QV30_9BACI</name>
<sequence>MDKTNLRTYIRKIFPNIQLKHPLFYHAPAGIRFELGNQKKVWEKEYMKNVYERAYAIFSSLHDKNDDLLLCFKGKHNTHKRDEEPKIKKYIKTKFSKQEIHLVSESERNEFFIYCKTDDLKHKLLIQSIANRDLHIQPSLEEECYIINMNKHTVFHLYDDRGLDVVSNNPLALKRLQQQFHHWIVDIDEQQLYEQKRVSR</sequence>
<evidence type="ECO:0000313" key="3">
    <source>
        <dbReference type="Proteomes" id="UP000809829"/>
    </source>
</evidence>
<feature type="domain" description="DUF3885" evidence="1">
    <location>
        <begin position="7"/>
        <end position="188"/>
    </location>
</feature>
<evidence type="ECO:0000259" key="1">
    <source>
        <dbReference type="Pfam" id="PF13021"/>
    </source>
</evidence>
<protein>
    <recommendedName>
        <fullName evidence="1">DUF3885 domain-containing protein</fullName>
    </recommendedName>
</protein>
<dbReference type="Proteomes" id="UP000809829">
    <property type="component" value="Unassembled WGS sequence"/>
</dbReference>
<keyword evidence="3" id="KW-1185">Reference proteome</keyword>
<evidence type="ECO:0000313" key="2">
    <source>
        <dbReference type="EMBL" id="MBM7703133.1"/>
    </source>
</evidence>
<proteinExistence type="predicted"/>
<accession>A0ABS2QV30</accession>
<reference evidence="2 3" key="1">
    <citation type="submission" date="2021-01" db="EMBL/GenBank/DDBJ databases">
        <title>Genomic Encyclopedia of Type Strains, Phase IV (KMG-IV): sequencing the most valuable type-strain genomes for metagenomic binning, comparative biology and taxonomic classification.</title>
        <authorList>
            <person name="Goeker M."/>
        </authorList>
    </citation>
    <scope>NUCLEOTIDE SEQUENCE [LARGE SCALE GENOMIC DNA]</scope>
    <source>
        <strain evidence="2 3">DSM 104297</strain>
    </source>
</reference>
<dbReference type="RefSeq" id="WP_205186668.1">
    <property type="nucleotide sequence ID" value="NZ_JAFBFC010000003.1"/>
</dbReference>